<dbReference type="Proteomes" id="UP000001887">
    <property type="component" value="Chromosome"/>
</dbReference>
<evidence type="ECO:0000256" key="1">
    <source>
        <dbReference type="SAM" id="MobiDB-lite"/>
    </source>
</evidence>
<keyword evidence="2" id="KW-0472">Membrane</keyword>
<sequence>MSSTLPAKTPATSETSPLPVVAPKRAFCSRALIVAVVIYVAGVATGSGGTFAWLQHHMFSLMRKPHGFEKILYASMKSELNLTKEQEATIQPIFSQRFREVDDLRREVHPRFVSLFAGLESEVAGHLTPEQKETWHARWKHLRETTFPPDPDLAPTPNLPGKTASGEPGPSS</sequence>
<keyword evidence="2" id="KW-1133">Transmembrane helix</keyword>
<gene>
    <name evidence="3" type="ordered locus">Psta_1969</name>
</gene>
<reference evidence="3 4" key="1">
    <citation type="journal article" date="2009" name="Stand. Genomic Sci.">
        <title>Complete genome sequence of Pirellula staleyi type strain (ATCC 27377).</title>
        <authorList>
            <person name="Clum A."/>
            <person name="Tindall B.J."/>
            <person name="Sikorski J."/>
            <person name="Ivanova N."/>
            <person name="Mavrommatis K."/>
            <person name="Lucas S."/>
            <person name="Glavina del Rio T."/>
            <person name="Nolan M."/>
            <person name="Chen F."/>
            <person name="Tice H."/>
            <person name="Pitluck S."/>
            <person name="Cheng J.F."/>
            <person name="Chertkov O."/>
            <person name="Brettin T."/>
            <person name="Han C."/>
            <person name="Detter J.C."/>
            <person name="Kuske C."/>
            <person name="Bruce D."/>
            <person name="Goodwin L."/>
            <person name="Ovchinikova G."/>
            <person name="Pati A."/>
            <person name="Mikhailova N."/>
            <person name="Chen A."/>
            <person name="Palaniappan K."/>
            <person name="Land M."/>
            <person name="Hauser L."/>
            <person name="Chang Y.J."/>
            <person name="Jeffries C.D."/>
            <person name="Chain P."/>
            <person name="Rohde M."/>
            <person name="Goker M."/>
            <person name="Bristow J."/>
            <person name="Eisen J.A."/>
            <person name="Markowitz V."/>
            <person name="Hugenholtz P."/>
            <person name="Kyrpides N.C."/>
            <person name="Klenk H.P."/>
            <person name="Lapidus A."/>
        </authorList>
    </citation>
    <scope>NUCLEOTIDE SEQUENCE [LARGE SCALE GENOMIC DNA]</scope>
    <source>
        <strain evidence="4">ATCC 27377 / DSM 6068 / ICPB 4128</strain>
    </source>
</reference>
<evidence type="ECO:0008006" key="5">
    <source>
        <dbReference type="Google" id="ProtNLM"/>
    </source>
</evidence>
<protein>
    <recommendedName>
        <fullName evidence="5">Periplasmic heavy metal sensor</fullName>
    </recommendedName>
</protein>
<proteinExistence type="predicted"/>
<keyword evidence="4" id="KW-1185">Reference proteome</keyword>
<dbReference type="AlphaFoldDB" id="D2R0P5"/>
<organism evidence="3 4">
    <name type="scientific">Pirellula staleyi (strain ATCC 27377 / DSM 6068 / ICPB 4128)</name>
    <name type="common">Pirella staleyi</name>
    <dbReference type="NCBI Taxonomy" id="530564"/>
    <lineage>
        <taxon>Bacteria</taxon>
        <taxon>Pseudomonadati</taxon>
        <taxon>Planctomycetota</taxon>
        <taxon>Planctomycetia</taxon>
        <taxon>Pirellulales</taxon>
        <taxon>Pirellulaceae</taxon>
        <taxon>Pirellula</taxon>
    </lineage>
</organism>
<dbReference type="eggNOG" id="ENOG502ZF4E">
    <property type="taxonomic scope" value="Bacteria"/>
</dbReference>
<evidence type="ECO:0000313" key="3">
    <source>
        <dbReference type="EMBL" id="ADB16643.1"/>
    </source>
</evidence>
<dbReference type="HOGENOM" id="CLU_1553844_0_0_0"/>
<evidence type="ECO:0000256" key="2">
    <source>
        <dbReference type="SAM" id="Phobius"/>
    </source>
</evidence>
<evidence type="ECO:0000313" key="4">
    <source>
        <dbReference type="Proteomes" id="UP000001887"/>
    </source>
</evidence>
<feature type="transmembrane region" description="Helical" evidence="2">
    <location>
        <begin position="31"/>
        <end position="54"/>
    </location>
</feature>
<name>D2R0P5_PIRSD</name>
<feature type="compositionally biased region" description="Pro residues" evidence="1">
    <location>
        <begin position="148"/>
        <end position="158"/>
    </location>
</feature>
<accession>D2R0P5</accession>
<keyword evidence="2" id="KW-0812">Transmembrane</keyword>
<dbReference type="EMBL" id="CP001848">
    <property type="protein sequence ID" value="ADB16643.1"/>
    <property type="molecule type" value="Genomic_DNA"/>
</dbReference>
<dbReference type="STRING" id="530564.Psta_1969"/>
<dbReference type="KEGG" id="psl:Psta_1969"/>
<feature type="region of interest" description="Disordered" evidence="1">
    <location>
        <begin position="142"/>
        <end position="172"/>
    </location>
</feature>